<evidence type="ECO:0000256" key="4">
    <source>
        <dbReference type="ARBA" id="ARBA00023014"/>
    </source>
</evidence>
<evidence type="ECO:0000256" key="3">
    <source>
        <dbReference type="ARBA" id="ARBA00023004"/>
    </source>
</evidence>
<comment type="caution">
    <text evidence="6">The sequence shown here is derived from an EMBL/GenBank/DDBJ whole genome shotgun (WGS) entry which is preliminary data.</text>
</comment>
<keyword evidence="6" id="KW-0560">Oxidoreductase</keyword>
<dbReference type="HOGENOM" id="CLU_3037227_0_0_6"/>
<evidence type="ECO:0000259" key="5">
    <source>
        <dbReference type="Pfam" id="PF26540"/>
    </source>
</evidence>
<keyword evidence="1" id="KW-0004">4Fe-4S</keyword>
<dbReference type="GO" id="GO:0046872">
    <property type="term" value="F:metal ion binding"/>
    <property type="evidence" value="ECO:0007669"/>
    <property type="project" value="UniProtKB-KW"/>
</dbReference>
<protein>
    <submittedName>
        <fullName evidence="6">4-hydroxy-3-methylbut-2-en-1-yl diphosphate synthase</fullName>
        <ecNumber evidence="6">1.17.7.1</ecNumber>
    </submittedName>
</protein>
<evidence type="ECO:0000313" key="7">
    <source>
        <dbReference type="Proteomes" id="UP000004471"/>
    </source>
</evidence>
<dbReference type="InterPro" id="IPR058579">
    <property type="entry name" value="IspG_C"/>
</dbReference>
<keyword evidence="2" id="KW-0479">Metal-binding</keyword>
<evidence type="ECO:0000256" key="1">
    <source>
        <dbReference type="ARBA" id="ARBA00022485"/>
    </source>
</evidence>
<proteinExistence type="predicted"/>
<name>F3FY71_PSESX</name>
<evidence type="ECO:0000256" key="2">
    <source>
        <dbReference type="ARBA" id="ARBA00022723"/>
    </source>
</evidence>
<dbReference type="Pfam" id="PF26540">
    <property type="entry name" value="GcpE_C"/>
    <property type="match status" value="1"/>
</dbReference>
<feature type="non-terminal residue" evidence="6">
    <location>
        <position position="55"/>
    </location>
</feature>
<dbReference type="PANTHER" id="PTHR30454:SF0">
    <property type="entry name" value="4-HYDROXY-3-METHYLBUT-2-EN-1-YL DIPHOSPHATE SYNTHASE (FERREDOXIN), CHLOROPLASTIC"/>
    <property type="match status" value="1"/>
</dbReference>
<dbReference type="Gene3D" id="3.30.413.10">
    <property type="entry name" value="Sulfite Reductase Hemoprotein, domain 1"/>
    <property type="match status" value="1"/>
</dbReference>
<dbReference type="InterPro" id="IPR045854">
    <property type="entry name" value="NO2/SO3_Rdtase_4Fe4S_sf"/>
</dbReference>
<keyword evidence="4" id="KW-0411">Iron-sulfur</keyword>
<dbReference type="Proteomes" id="UP000004471">
    <property type="component" value="Unassembled WGS sequence"/>
</dbReference>
<dbReference type="GO" id="GO:0019288">
    <property type="term" value="P:isopentenyl diphosphate biosynthetic process, methylerythritol 4-phosphate pathway"/>
    <property type="evidence" value="ECO:0007669"/>
    <property type="project" value="TreeGrafter"/>
</dbReference>
<gene>
    <name evidence="6" type="primary">ispG</name>
    <name evidence="6" type="ORF">PSYJA_41687</name>
</gene>
<sequence length="55" mass="5781">RVPLDVAVIGCVVNGPGEAKEAHIGLTGGTPNLIYIDGKPAQKLTNDNLVNELER</sequence>
<feature type="non-terminal residue" evidence="6">
    <location>
        <position position="1"/>
    </location>
</feature>
<dbReference type="EMBL" id="AEAH01003311">
    <property type="protein sequence ID" value="EGH35163.1"/>
    <property type="molecule type" value="Genomic_DNA"/>
</dbReference>
<evidence type="ECO:0000313" key="6">
    <source>
        <dbReference type="EMBL" id="EGH35163.1"/>
    </source>
</evidence>
<reference evidence="6 7" key="1">
    <citation type="journal article" date="2011" name="PLoS Pathog.">
        <title>Dynamic evolution of pathogenicity revealed by sequencing and comparative genomics of 19 Pseudomonas syringae isolates.</title>
        <authorList>
            <person name="Baltrus D.A."/>
            <person name="Nishimura M.T."/>
            <person name="Romanchuk A."/>
            <person name="Chang J.H."/>
            <person name="Mukhtar M.S."/>
            <person name="Cherkis K."/>
            <person name="Roach J."/>
            <person name="Grant S.R."/>
            <person name="Jones C.D."/>
            <person name="Dangl J.L."/>
        </authorList>
    </citation>
    <scope>NUCLEOTIDE SEQUENCE [LARGE SCALE GENOMIC DNA]</scope>
    <source>
        <strain evidence="7">M301072PT</strain>
    </source>
</reference>
<dbReference type="AlphaFoldDB" id="F3FY71"/>
<dbReference type="InterPro" id="IPR004588">
    <property type="entry name" value="IspG_bac-typ"/>
</dbReference>
<dbReference type="GO" id="GO:0051539">
    <property type="term" value="F:4 iron, 4 sulfur cluster binding"/>
    <property type="evidence" value="ECO:0007669"/>
    <property type="project" value="UniProtKB-KW"/>
</dbReference>
<keyword evidence="3" id="KW-0408">Iron</keyword>
<dbReference type="EC" id="1.17.7.1" evidence="6"/>
<dbReference type="GO" id="GO:0046429">
    <property type="term" value="F:4-hydroxy-3-methylbut-2-en-1-yl diphosphate synthase activity (ferredoxin)"/>
    <property type="evidence" value="ECO:0007669"/>
    <property type="project" value="UniProtKB-EC"/>
</dbReference>
<organism evidence="6 7">
    <name type="scientific">Pseudomonas syringae pv. japonica str. M301072</name>
    <dbReference type="NCBI Taxonomy" id="629262"/>
    <lineage>
        <taxon>Bacteria</taxon>
        <taxon>Pseudomonadati</taxon>
        <taxon>Pseudomonadota</taxon>
        <taxon>Gammaproteobacteria</taxon>
        <taxon>Pseudomonadales</taxon>
        <taxon>Pseudomonadaceae</taxon>
        <taxon>Pseudomonas</taxon>
        <taxon>Pseudomonas syringae</taxon>
    </lineage>
</organism>
<feature type="domain" description="IspG C-terminal" evidence="5">
    <location>
        <begin position="3"/>
        <end position="54"/>
    </location>
</feature>
<dbReference type="PANTHER" id="PTHR30454">
    <property type="entry name" value="4-HYDROXY-3-METHYLBUT-2-EN-1-YL DIPHOSPHATE SYNTHASE"/>
    <property type="match status" value="1"/>
</dbReference>
<dbReference type="SUPFAM" id="SSF56014">
    <property type="entry name" value="Nitrite and sulphite reductase 4Fe-4S domain-like"/>
    <property type="match status" value="1"/>
</dbReference>
<dbReference type="GO" id="GO:0016114">
    <property type="term" value="P:terpenoid biosynthetic process"/>
    <property type="evidence" value="ECO:0007669"/>
    <property type="project" value="InterPro"/>
</dbReference>
<accession>F3FY71</accession>